<evidence type="ECO:0000256" key="3">
    <source>
        <dbReference type="ARBA" id="ARBA00022977"/>
    </source>
</evidence>
<dbReference type="InterPro" id="IPR022998">
    <property type="entry name" value="ThiamineP_synth_TenI"/>
</dbReference>
<proteinExistence type="predicted"/>
<keyword evidence="3" id="KW-0784">Thiamine biosynthesis</keyword>
<reference evidence="5" key="1">
    <citation type="submission" date="2021-02" db="EMBL/GenBank/DDBJ databases">
        <title>Natronoglycomyces albus gen. nov., sp. nov, a haloalkaliphilic actinobacterium from a soda solonchak soil.</title>
        <authorList>
            <person name="Sorokin D.Y."/>
            <person name="Khijniak T.V."/>
            <person name="Zakharycheva A.P."/>
            <person name="Boueva O.V."/>
            <person name="Ariskina E.V."/>
            <person name="Hahnke R.L."/>
            <person name="Bunk B."/>
            <person name="Sproer C."/>
            <person name="Schumann P."/>
            <person name="Evtushenko L.I."/>
            <person name="Kublanov I.V."/>
        </authorList>
    </citation>
    <scope>NUCLEOTIDE SEQUENCE</scope>
    <source>
        <strain evidence="5">DSM 106290</strain>
    </source>
</reference>
<dbReference type="PANTHER" id="PTHR20857:SF23">
    <property type="entry name" value="THIAMINE BIOSYNTHETIC BIFUNCTIONAL ENZYME"/>
    <property type="match status" value="1"/>
</dbReference>
<organism evidence="5 6">
    <name type="scientific">Natronoglycomyces albus</name>
    <dbReference type="NCBI Taxonomy" id="2811108"/>
    <lineage>
        <taxon>Bacteria</taxon>
        <taxon>Bacillati</taxon>
        <taxon>Actinomycetota</taxon>
        <taxon>Actinomycetes</taxon>
        <taxon>Glycomycetales</taxon>
        <taxon>Glycomycetaceae</taxon>
        <taxon>Natronoglycomyces</taxon>
    </lineage>
</organism>
<dbReference type="SUPFAM" id="SSF51391">
    <property type="entry name" value="Thiamin phosphate synthase"/>
    <property type="match status" value="1"/>
</dbReference>
<evidence type="ECO:0000256" key="2">
    <source>
        <dbReference type="ARBA" id="ARBA00004948"/>
    </source>
</evidence>
<evidence type="ECO:0000313" key="5">
    <source>
        <dbReference type="EMBL" id="QSB04326.1"/>
    </source>
</evidence>
<comment type="function">
    <text evidence="1">Condenses 4-methyl-5-(beta-hydroxyethyl)thiazole monophosphate (THZ-P) and 2-methyl-4-amino-5-hydroxymethyl pyrimidine pyrophosphate (HMP-PP) to form thiamine monophosphate (TMP).</text>
</comment>
<comment type="pathway">
    <text evidence="2">Cofactor biosynthesis; thiamine diphosphate biosynthesis.</text>
</comment>
<dbReference type="GO" id="GO:0009228">
    <property type="term" value="P:thiamine biosynthetic process"/>
    <property type="evidence" value="ECO:0007669"/>
    <property type="project" value="UniProtKB-KW"/>
</dbReference>
<protein>
    <submittedName>
        <fullName evidence="5">Thiamine phosphate synthase</fullName>
    </submittedName>
</protein>
<evidence type="ECO:0000313" key="6">
    <source>
        <dbReference type="Proteomes" id="UP000662939"/>
    </source>
</evidence>
<evidence type="ECO:0000259" key="4">
    <source>
        <dbReference type="Pfam" id="PF02581"/>
    </source>
</evidence>
<dbReference type="Pfam" id="PF02581">
    <property type="entry name" value="TMP-TENI"/>
    <property type="match status" value="1"/>
</dbReference>
<name>A0A895XP86_9ACTN</name>
<accession>A0A895XP86</accession>
<dbReference type="AlphaFoldDB" id="A0A895XP86"/>
<feature type="domain" description="Thiamine phosphate synthase/TenI" evidence="4">
    <location>
        <begin position="8"/>
        <end position="174"/>
    </location>
</feature>
<dbReference type="CDD" id="cd00564">
    <property type="entry name" value="TMP_TenI"/>
    <property type="match status" value="1"/>
</dbReference>
<keyword evidence="6" id="KW-1185">Reference proteome</keyword>
<gene>
    <name evidence="5" type="ORF">JQS30_11015</name>
</gene>
<dbReference type="KEGG" id="nav:JQS30_11015"/>
<dbReference type="GO" id="GO:0005737">
    <property type="term" value="C:cytoplasm"/>
    <property type="evidence" value="ECO:0007669"/>
    <property type="project" value="TreeGrafter"/>
</dbReference>
<dbReference type="Gene3D" id="3.20.20.70">
    <property type="entry name" value="Aldolase class I"/>
    <property type="match status" value="1"/>
</dbReference>
<sequence length="194" mass="20974">MTASRQRLLVITDTTQCGRPLVDQIKLALQGGPFNVLLRDKHLPWDARQDLAAQLTPLMVAHDAQLIVSDPPEQCEAVHLSASAQRPRRRPALLGRSVHPGEVVDVSLDYVTYSPVYPTASKPGYGPAVGLRGLREFCREYPIPVVALGGITGPQQARDCRRAGAWGVAVMGAVMSANEPHTVVAGLREAIESR</sequence>
<dbReference type="GO" id="GO:0004789">
    <property type="term" value="F:thiamine-phosphate diphosphorylase activity"/>
    <property type="evidence" value="ECO:0007669"/>
    <property type="project" value="TreeGrafter"/>
</dbReference>
<dbReference type="InterPro" id="IPR036206">
    <property type="entry name" value="ThiamineP_synth_sf"/>
</dbReference>
<evidence type="ECO:0000256" key="1">
    <source>
        <dbReference type="ARBA" id="ARBA00003814"/>
    </source>
</evidence>
<dbReference type="EMBL" id="CP070496">
    <property type="protein sequence ID" value="QSB04326.1"/>
    <property type="molecule type" value="Genomic_DNA"/>
</dbReference>
<dbReference type="InterPro" id="IPR013785">
    <property type="entry name" value="Aldolase_TIM"/>
</dbReference>
<dbReference type="Proteomes" id="UP000662939">
    <property type="component" value="Chromosome"/>
</dbReference>
<dbReference type="PANTHER" id="PTHR20857">
    <property type="entry name" value="THIAMINE-PHOSPHATE PYROPHOSPHORYLASE"/>
    <property type="match status" value="1"/>
</dbReference>